<organism evidence="1 2">
    <name type="scientific">Caerostris extrusa</name>
    <name type="common">Bark spider</name>
    <name type="synonym">Caerostris bankana</name>
    <dbReference type="NCBI Taxonomy" id="172846"/>
    <lineage>
        <taxon>Eukaryota</taxon>
        <taxon>Metazoa</taxon>
        <taxon>Ecdysozoa</taxon>
        <taxon>Arthropoda</taxon>
        <taxon>Chelicerata</taxon>
        <taxon>Arachnida</taxon>
        <taxon>Araneae</taxon>
        <taxon>Araneomorphae</taxon>
        <taxon>Entelegynae</taxon>
        <taxon>Araneoidea</taxon>
        <taxon>Araneidae</taxon>
        <taxon>Caerostris</taxon>
    </lineage>
</organism>
<gene>
    <name evidence="1" type="ORF">CEXT_443951</name>
</gene>
<dbReference type="AlphaFoldDB" id="A0AAV4WQT8"/>
<sequence>FSLIFDLPYGYNMLGTADSQCHYTVYNDIKTFPDTLIETWYFIDVLLSSIRSSGLTIAISQASDLTKFRGESQTD</sequence>
<reference evidence="1 2" key="1">
    <citation type="submission" date="2021-06" db="EMBL/GenBank/DDBJ databases">
        <title>Caerostris extrusa draft genome.</title>
        <authorList>
            <person name="Kono N."/>
            <person name="Arakawa K."/>
        </authorList>
    </citation>
    <scope>NUCLEOTIDE SEQUENCE [LARGE SCALE GENOMIC DNA]</scope>
</reference>
<feature type="non-terminal residue" evidence="1">
    <location>
        <position position="1"/>
    </location>
</feature>
<proteinExistence type="predicted"/>
<name>A0AAV4WQT8_CAEEX</name>
<dbReference type="Proteomes" id="UP001054945">
    <property type="component" value="Unassembled WGS sequence"/>
</dbReference>
<keyword evidence="2" id="KW-1185">Reference proteome</keyword>
<evidence type="ECO:0000313" key="2">
    <source>
        <dbReference type="Proteomes" id="UP001054945"/>
    </source>
</evidence>
<evidence type="ECO:0000313" key="1">
    <source>
        <dbReference type="EMBL" id="GIY84179.1"/>
    </source>
</evidence>
<protein>
    <submittedName>
        <fullName evidence="1">Uncharacterized protein</fullName>
    </submittedName>
</protein>
<dbReference type="EMBL" id="BPLR01016481">
    <property type="protein sequence ID" value="GIY84179.1"/>
    <property type="molecule type" value="Genomic_DNA"/>
</dbReference>
<accession>A0AAV4WQT8</accession>
<comment type="caution">
    <text evidence="1">The sequence shown here is derived from an EMBL/GenBank/DDBJ whole genome shotgun (WGS) entry which is preliminary data.</text>
</comment>